<evidence type="ECO:0000256" key="5">
    <source>
        <dbReference type="SAM" id="Coils"/>
    </source>
</evidence>
<evidence type="ECO:0000256" key="4">
    <source>
        <dbReference type="ARBA" id="ARBA00023242"/>
    </source>
</evidence>
<proteinExistence type="predicted"/>
<evidence type="ECO:0000256" key="1">
    <source>
        <dbReference type="ARBA" id="ARBA00023015"/>
    </source>
</evidence>
<keyword evidence="3" id="KW-0804">Transcription</keyword>
<keyword evidence="2" id="KW-0238">DNA-binding</keyword>
<evidence type="ECO:0000256" key="3">
    <source>
        <dbReference type="ARBA" id="ARBA00023163"/>
    </source>
</evidence>
<dbReference type="CDD" id="cd12148">
    <property type="entry name" value="fungal_TF_MHR"/>
    <property type="match status" value="1"/>
</dbReference>
<accession>A0AAD9HFE2</accession>
<dbReference type="AlphaFoldDB" id="A0AAD9HFE2"/>
<evidence type="ECO:0000259" key="6">
    <source>
        <dbReference type="Pfam" id="PF04082"/>
    </source>
</evidence>
<dbReference type="GO" id="GO:0005634">
    <property type="term" value="C:nucleus"/>
    <property type="evidence" value="ECO:0007669"/>
    <property type="project" value="TreeGrafter"/>
</dbReference>
<dbReference type="InterPro" id="IPR051127">
    <property type="entry name" value="Fungal_SecMet_Regulators"/>
</dbReference>
<dbReference type="PANTHER" id="PTHR47424:SF3">
    <property type="entry name" value="REGULATORY PROTEIN GAL4"/>
    <property type="match status" value="1"/>
</dbReference>
<keyword evidence="1" id="KW-0805">Transcription regulation</keyword>
<gene>
    <name evidence="7" type="ORF">LX32DRAFT_428231</name>
</gene>
<dbReference type="GO" id="GO:0000978">
    <property type="term" value="F:RNA polymerase II cis-regulatory region sequence-specific DNA binding"/>
    <property type="evidence" value="ECO:0007669"/>
    <property type="project" value="TreeGrafter"/>
</dbReference>
<dbReference type="GO" id="GO:0000981">
    <property type="term" value="F:DNA-binding transcription factor activity, RNA polymerase II-specific"/>
    <property type="evidence" value="ECO:0007669"/>
    <property type="project" value="InterPro"/>
</dbReference>
<dbReference type="GO" id="GO:0008270">
    <property type="term" value="F:zinc ion binding"/>
    <property type="evidence" value="ECO:0007669"/>
    <property type="project" value="InterPro"/>
</dbReference>
<reference evidence="7" key="1">
    <citation type="submission" date="2021-06" db="EMBL/GenBank/DDBJ databases">
        <title>Comparative genomics, transcriptomics and evolutionary studies reveal genomic signatures of adaptation to plant cell wall in hemibiotrophic fungi.</title>
        <authorList>
            <consortium name="DOE Joint Genome Institute"/>
            <person name="Baroncelli R."/>
            <person name="Diaz J.F."/>
            <person name="Benocci T."/>
            <person name="Peng M."/>
            <person name="Battaglia E."/>
            <person name="Haridas S."/>
            <person name="Andreopoulos W."/>
            <person name="Labutti K."/>
            <person name="Pangilinan J."/>
            <person name="Floch G.L."/>
            <person name="Makela M.R."/>
            <person name="Henrissat B."/>
            <person name="Grigoriev I.V."/>
            <person name="Crouch J.A."/>
            <person name="De Vries R.P."/>
            <person name="Sukno S.A."/>
            <person name="Thon M.R."/>
        </authorList>
    </citation>
    <scope>NUCLEOTIDE SEQUENCE</scope>
    <source>
        <strain evidence="7">MAFF235873</strain>
    </source>
</reference>
<dbReference type="Gene3D" id="4.10.240.10">
    <property type="entry name" value="Zn(2)-C6 fungal-type DNA-binding domain"/>
    <property type="match status" value="1"/>
</dbReference>
<keyword evidence="5" id="KW-0175">Coiled coil</keyword>
<dbReference type="InterPro" id="IPR036864">
    <property type="entry name" value="Zn2-C6_fun-type_DNA-bd_sf"/>
</dbReference>
<feature type="domain" description="Xylanolytic transcriptional activator regulatory" evidence="6">
    <location>
        <begin position="233"/>
        <end position="483"/>
    </location>
</feature>
<dbReference type="InterPro" id="IPR007219">
    <property type="entry name" value="XnlR_reg_dom"/>
</dbReference>
<evidence type="ECO:0000256" key="2">
    <source>
        <dbReference type="ARBA" id="ARBA00023125"/>
    </source>
</evidence>
<protein>
    <recommendedName>
        <fullName evidence="6">Xylanolytic transcriptional activator regulatory domain-containing protein</fullName>
    </recommendedName>
</protein>
<feature type="coiled-coil region" evidence="5">
    <location>
        <begin position="82"/>
        <end position="109"/>
    </location>
</feature>
<name>A0AAD9HFE2_9PEZI</name>
<keyword evidence="4" id="KW-0539">Nucleus</keyword>
<dbReference type="EMBL" id="MU842888">
    <property type="protein sequence ID" value="KAK2027848.1"/>
    <property type="molecule type" value="Genomic_DNA"/>
</dbReference>
<dbReference type="GO" id="GO:0000435">
    <property type="term" value="P:positive regulation of transcription from RNA polymerase II promoter by galactose"/>
    <property type="evidence" value="ECO:0007669"/>
    <property type="project" value="TreeGrafter"/>
</dbReference>
<evidence type="ECO:0000313" key="7">
    <source>
        <dbReference type="EMBL" id="KAK2027848.1"/>
    </source>
</evidence>
<organism evidence="7 8">
    <name type="scientific">Colletotrichum zoysiae</name>
    <dbReference type="NCBI Taxonomy" id="1216348"/>
    <lineage>
        <taxon>Eukaryota</taxon>
        <taxon>Fungi</taxon>
        <taxon>Dikarya</taxon>
        <taxon>Ascomycota</taxon>
        <taxon>Pezizomycotina</taxon>
        <taxon>Sordariomycetes</taxon>
        <taxon>Hypocreomycetidae</taxon>
        <taxon>Glomerellales</taxon>
        <taxon>Glomerellaceae</taxon>
        <taxon>Colletotrichum</taxon>
        <taxon>Colletotrichum graminicola species complex</taxon>
    </lineage>
</organism>
<comment type="caution">
    <text evidence="7">The sequence shown here is derived from an EMBL/GenBank/DDBJ whole genome shotgun (WGS) entry which is preliminary data.</text>
</comment>
<sequence>MTPKLALVERVPIQILQDRMLYTNDLVRTETYLCLNDNELRLLVTVVEQGKLRQCDGGYPSCLHCQDGGASCEYRAFQGELQEAVLDNRQGLEQRLKVLEETVQRLRKPSPPRAEELDESDSPQIIIKELPENCSKLHASFSEDDPGSFKNTEEDFYGPSSNIFYLRQILRGINSMTLASFRGADNKFLAFIKPECSPPAAIFHVEPVPEVRNASKDELYVLPPLHATLYLVSLFFRDYGSMNPFLDEATFVRTHVDSIYEETRQPEPSKLALLDMVLAIATASSMDSIKPAIRRLSISRLFFERSKGLLCKNAFDCGNLEQVQCYLLMGQYLQSTDRCSDCWSTHCMAVQKALGQGLHNEDYLAKDSNADQEAKRRTWKLCLFMDSAFSMHFRRPCLLGPFKKQTDLSTSQSLTSSTLTPEPSDNGLDEQSSTFFHQSFRLYALLGQIISTEYFQSSRALDLSRFMDIIASTANLSRDLDNWSDSLPGKWQEAVLQSSTVLEGEVPARSNLAIVLSLRYHNVRLMLHRPVIVLALTAARKSVSSGDITPATNRRLVLYSRPSLDASMESAQAIVATVNALEGGEEGKPGPGMWWTLVQIVYNAVLTCFAVVCLQTDDPAFGRPQAVSEARAYIDLARQAFSKLMPDQPAVERASTFLKHISRLCDHIVQQNIGATLINSIPDIEPSHVQTSYTGLESVPFDFSMFEELYNPLLPGP</sequence>
<dbReference type="Pfam" id="PF04082">
    <property type="entry name" value="Fungal_trans"/>
    <property type="match status" value="1"/>
</dbReference>
<dbReference type="GO" id="GO:0006351">
    <property type="term" value="P:DNA-templated transcription"/>
    <property type="evidence" value="ECO:0007669"/>
    <property type="project" value="InterPro"/>
</dbReference>
<dbReference type="PANTHER" id="PTHR47424">
    <property type="entry name" value="REGULATORY PROTEIN GAL4"/>
    <property type="match status" value="1"/>
</dbReference>
<evidence type="ECO:0000313" key="8">
    <source>
        <dbReference type="Proteomes" id="UP001232148"/>
    </source>
</evidence>
<keyword evidence="8" id="KW-1185">Reference proteome</keyword>
<dbReference type="Proteomes" id="UP001232148">
    <property type="component" value="Unassembled WGS sequence"/>
</dbReference>